<dbReference type="Gene3D" id="3.10.10.10">
    <property type="entry name" value="HIV Type 1 Reverse Transcriptase, subunit A, domain 1"/>
    <property type="match status" value="1"/>
</dbReference>
<reference evidence="4" key="1">
    <citation type="submission" date="2019-08" db="EMBL/GenBank/DDBJ databases">
        <title>The improved chromosome-level genome for the pearl oyster Pinctada fucata martensii using PacBio sequencing and Hi-C.</title>
        <authorList>
            <person name="Zheng Z."/>
        </authorList>
    </citation>
    <scope>NUCLEOTIDE SEQUENCE</scope>
    <source>
        <strain evidence="4">ZZ-2019</strain>
        <tissue evidence="4">Adductor muscle</tissue>
    </source>
</reference>
<feature type="coiled-coil region" evidence="1">
    <location>
        <begin position="208"/>
        <end position="251"/>
    </location>
</feature>
<dbReference type="InterPro" id="IPR036397">
    <property type="entry name" value="RNaseH_sf"/>
</dbReference>
<dbReference type="PANTHER" id="PTHR47331">
    <property type="entry name" value="PHD-TYPE DOMAIN-CONTAINING PROTEIN"/>
    <property type="match status" value="1"/>
</dbReference>
<keyword evidence="5" id="KW-1185">Reference proteome</keyword>
<dbReference type="InterPro" id="IPR008042">
    <property type="entry name" value="Retrotrans_Pao"/>
</dbReference>
<evidence type="ECO:0000313" key="4">
    <source>
        <dbReference type="EMBL" id="KAK3082659.1"/>
    </source>
</evidence>
<evidence type="ECO:0000313" key="5">
    <source>
        <dbReference type="Proteomes" id="UP001186944"/>
    </source>
</evidence>
<dbReference type="SUPFAM" id="SSF56672">
    <property type="entry name" value="DNA/RNA polymerases"/>
    <property type="match status" value="1"/>
</dbReference>
<dbReference type="InterPro" id="IPR043128">
    <property type="entry name" value="Rev_trsase/Diguanyl_cyclase"/>
</dbReference>
<dbReference type="Gene3D" id="3.30.70.270">
    <property type="match status" value="1"/>
</dbReference>
<sequence length="1994" mass="226025">MMSTDTDVEDSNATIQCADAEEHPSDAQPGTSDDRPQRQRLRKLTLPAQEEYNARVNKYNHDLSIVTGEIDAAISHIDNFQHDKSSLGSLQKLILSCQESYDDLSEKFIDYLKSMRTVESSDEEGRHSRIRYRYGLKLDLAYSRIKMLLKPAPVVHALGDTQFSNAREPLEKTFPSDNRSVHSASSASSSKSSIMGRKLAKLEAAIVRKQYLEKETELIRKKAELEAQMKLLDVERNIETRRTELEAMNRQGSLKPPSEITDSHSRTQEYVNALPPSSLNGDGVQQHGGELQLDPNAPVFQPQQPCVPLTNQLNDMTKFLLKKDMILARITAYDDNPSSYLTWKQTFKSLMRELSATPAEELDLLIRWLGTESKQQAATIRRCNADDPVKAVKLIWERMEERFGAPELIESFLKRQIASFPKIGYRDYKKLYGLADLAAEIASVKKQPQYSTLFGYFDSPTGINLLVAKLPNNLQDKWTTEALKYKNREHVVFPPFSFFLTFIKNMAKMKNDPSFNFEPDKERPLTAPRTRNQGVVQVRKTETTDSDKVKPFLSNDGSKSETTGENDKSPRCPVHHTRHLLNDCKGFRAKTLAERKTFIFSNGICIKCCGPKKHRAKNCTTSVECGICKMTSHPTALHVDESKPVGEIVQSSCTQVCGTQYGASKSCAKIIPVRVYPDGSKQKSRIIYAMIDDQSNHCLASTSFFDAFNITGPEFEYTLISCSGTVTTSGRKAIGFVVESLAGDRCLNLPTLIECELPNNRDEIPSPHVATAYPHLKDIKDSIPAIINDAEIEILIGRDLISAHFVLDQRRGTGNAPYAQRLPLGWVVIGSVCLDTVHIPETVTACKTFVLGNGRTSHFEPCDKRLTVKENIFLKTDSDEKIAPSIEDNIFLKIMDRNLRKDNDGHWVAPLPFHPSRPSLPNNRSQALNRALSLDRSLHRSSTKKEHVSEFMNRIFEKGHAEKAPDIPHTKERWYLPMFGVYHPKKPEAIRMVFDSSARFNGIALNEVLLKGPDISNDLRGILLRFRRERIAMTADVEQMFHNFRVREDHRDYLRFLWHPMNDLNLPLEEFRMTVHVFGNRPSPAIATYGLRRSVDDADDDIKDFVNNDFYVDDALRSCPDVETAIDLMRRTQKALQDGGSLRLHKIASNSKSVLLQFPKEDLSKDLKDIDIGEDDLPMQRSLGLSWDINADVFTFKTSLELKPFTRRGILSTINSLYDPLGFTSPVTLQGKLLLRQMMSNSQNTGWDDPLDESFVQKWAAWVDSLRFLGTLRFPRMYSNMSVEKATRTEVHIFSDASKDAIAAVAFLKTWNETDCETSFLMGKAKVAPTHGHTIPRLELCSAVLGVEIGEIIREQMRLPSECFWFYTDSQVALGYIANEARRFYVYVANRVSRIRSFCGHEHWQHVPTDQNPADLATRNFEAKDLAESIWITGPSFLKRNVICEETLVHHEDYGKLLSDSDTNVRPIVIVDKVHSVASMSSMLTRFQHFSKWFDLMRSVAILQHVAASSRTPCEHSSSRWHYCRVDATSLQAARLMILKEVQIDAFKEEIRCLVADKSIPKGSNIAPLSPFLDESGLLRVGGRLLKAAGLASNSVQPIIIPKKGHVTTLLIRHYHESIFHQGRKLTEGKIRSAGLWIIGAKRLIASEIHHCIVCRKLRGSFCTPRMADLPADRLTPGPPFTFVGVDTFGPWEVIARRTRGGQAAHKRWAILFTCLVCRAIHIELIEELSTSAFINSLRRFISVRGPVREFRSDRGTNFVGAVNEQKMLHHFVEQQSSQRFLQDQECVWLFNPPHASHFGGAWERMIGVVRNVLNGILCQTNTKSLTHETLSTFLSEVCAIVNSRPLTPLTEESDVVLSPNMILTQKGDTLPQAIPAMDPKEMYKSQWCHVQTMAAEFWKRWKRDYISSLQPRSKWTLNQRNLEEGDLVLVKELDTPRNLWPVAIVNKTFPSEDGCVRTVQIRMRKGDDRTLYIRPVHKLVPLLESSEKDNDDA</sequence>
<feature type="compositionally biased region" description="Acidic residues" evidence="2">
    <location>
        <begin position="1"/>
        <end position="10"/>
    </location>
</feature>
<dbReference type="InterPro" id="IPR043502">
    <property type="entry name" value="DNA/RNA_pol_sf"/>
</dbReference>
<dbReference type="GO" id="GO:0003676">
    <property type="term" value="F:nucleic acid binding"/>
    <property type="evidence" value="ECO:0007669"/>
    <property type="project" value="InterPro"/>
</dbReference>
<dbReference type="PROSITE" id="PS50994">
    <property type="entry name" value="INTEGRASE"/>
    <property type="match status" value="1"/>
</dbReference>
<evidence type="ECO:0000259" key="3">
    <source>
        <dbReference type="PROSITE" id="PS50994"/>
    </source>
</evidence>
<dbReference type="GO" id="GO:0015074">
    <property type="term" value="P:DNA integration"/>
    <property type="evidence" value="ECO:0007669"/>
    <property type="project" value="InterPro"/>
</dbReference>
<evidence type="ECO:0000256" key="2">
    <source>
        <dbReference type="SAM" id="MobiDB-lite"/>
    </source>
</evidence>
<dbReference type="InterPro" id="IPR040676">
    <property type="entry name" value="DUF5641"/>
</dbReference>
<name>A0AA88XCD5_PINIB</name>
<proteinExistence type="predicted"/>
<dbReference type="Pfam" id="PF18701">
    <property type="entry name" value="DUF5641"/>
    <property type="match status" value="1"/>
</dbReference>
<accession>A0AA88XCD5</accession>
<feature type="domain" description="Integrase catalytic" evidence="3">
    <location>
        <begin position="1675"/>
        <end position="1868"/>
    </location>
</feature>
<dbReference type="InterPro" id="IPR001584">
    <property type="entry name" value="Integrase_cat-core"/>
</dbReference>
<comment type="caution">
    <text evidence="4">The sequence shown here is derived from an EMBL/GenBank/DDBJ whole genome shotgun (WGS) entry which is preliminary data.</text>
</comment>
<organism evidence="4 5">
    <name type="scientific">Pinctada imbricata</name>
    <name type="common">Atlantic pearl-oyster</name>
    <name type="synonym">Pinctada martensii</name>
    <dbReference type="NCBI Taxonomy" id="66713"/>
    <lineage>
        <taxon>Eukaryota</taxon>
        <taxon>Metazoa</taxon>
        <taxon>Spiralia</taxon>
        <taxon>Lophotrochozoa</taxon>
        <taxon>Mollusca</taxon>
        <taxon>Bivalvia</taxon>
        <taxon>Autobranchia</taxon>
        <taxon>Pteriomorphia</taxon>
        <taxon>Pterioida</taxon>
        <taxon>Pterioidea</taxon>
        <taxon>Pteriidae</taxon>
        <taxon>Pinctada</taxon>
    </lineage>
</organism>
<feature type="region of interest" description="Disordered" evidence="2">
    <location>
        <begin position="1"/>
        <end position="38"/>
    </location>
</feature>
<dbReference type="PANTHER" id="PTHR47331:SF6">
    <property type="entry name" value="DOUBLECORTIN DOMAIN-CONTAINING PROTEIN"/>
    <property type="match status" value="1"/>
</dbReference>
<feature type="region of interest" description="Disordered" evidence="2">
    <location>
        <begin position="171"/>
        <end position="192"/>
    </location>
</feature>
<dbReference type="Proteomes" id="UP001186944">
    <property type="component" value="Unassembled WGS sequence"/>
</dbReference>
<keyword evidence="1" id="KW-0175">Coiled coil</keyword>
<dbReference type="EMBL" id="VSWD01000014">
    <property type="protein sequence ID" value="KAK3082659.1"/>
    <property type="molecule type" value="Genomic_DNA"/>
</dbReference>
<dbReference type="InterPro" id="IPR012337">
    <property type="entry name" value="RNaseH-like_sf"/>
</dbReference>
<dbReference type="Pfam" id="PF05380">
    <property type="entry name" value="Peptidase_A17"/>
    <property type="match status" value="1"/>
</dbReference>
<feature type="compositionally biased region" description="Basic and acidic residues" evidence="2">
    <location>
        <begin position="539"/>
        <end position="550"/>
    </location>
</feature>
<protein>
    <recommendedName>
        <fullName evidence="3">Integrase catalytic domain-containing protein</fullName>
    </recommendedName>
</protein>
<dbReference type="Gene3D" id="3.30.420.10">
    <property type="entry name" value="Ribonuclease H-like superfamily/Ribonuclease H"/>
    <property type="match status" value="1"/>
</dbReference>
<evidence type="ECO:0000256" key="1">
    <source>
        <dbReference type="SAM" id="Coils"/>
    </source>
</evidence>
<gene>
    <name evidence="4" type="ORF">FSP39_001660</name>
</gene>
<dbReference type="SUPFAM" id="SSF53098">
    <property type="entry name" value="Ribonuclease H-like"/>
    <property type="match status" value="1"/>
</dbReference>
<feature type="compositionally biased region" description="Low complexity" evidence="2">
    <location>
        <begin position="183"/>
        <end position="192"/>
    </location>
</feature>
<feature type="region of interest" description="Disordered" evidence="2">
    <location>
        <begin position="514"/>
        <end position="573"/>
    </location>
</feature>